<sequence length="93" mass="10645">MKTVENAIISTDLAMYFKKKSSFMEVVENGEFDWQSEPQKELLCGMMMTACDVSAIAKPWEVQHKIAKLVADEFFDQGDLEKLQLNQQPVVGW</sequence>
<feature type="domain" description="PDEase" evidence="3">
    <location>
        <begin position="1"/>
        <end position="93"/>
    </location>
</feature>
<dbReference type="PROSITE" id="PS51845">
    <property type="entry name" value="PDEASE_I_2"/>
    <property type="match status" value="1"/>
</dbReference>
<keyword evidence="1" id="KW-0479">Metal-binding</keyword>
<dbReference type="Gene3D" id="1.10.1300.10">
    <property type="entry name" value="3'5'-cyclic nucleotide phosphodiesterase, catalytic domain"/>
    <property type="match status" value="1"/>
</dbReference>
<reference evidence="4" key="1">
    <citation type="submission" date="2021-03" db="EMBL/GenBank/DDBJ databases">
        <authorList>
            <person name="Tran Van P."/>
        </authorList>
    </citation>
    <scope>NUCLEOTIDE SEQUENCE</scope>
</reference>
<dbReference type="PANTHER" id="PTHR11347">
    <property type="entry name" value="CYCLIC NUCLEOTIDE PHOSPHODIESTERASE"/>
    <property type="match status" value="1"/>
</dbReference>
<dbReference type="InterPro" id="IPR023088">
    <property type="entry name" value="PDEase"/>
</dbReference>
<dbReference type="EMBL" id="CAJPIN010126589">
    <property type="protein sequence ID" value="CAG2069290.1"/>
    <property type="molecule type" value="Genomic_DNA"/>
</dbReference>
<keyword evidence="2" id="KW-0378">Hydrolase</keyword>
<gene>
    <name evidence="4" type="ORF">TPAB3V08_LOCUS16233</name>
</gene>
<evidence type="ECO:0000313" key="5">
    <source>
        <dbReference type="Proteomes" id="UP001153148"/>
    </source>
</evidence>
<protein>
    <recommendedName>
        <fullName evidence="3">PDEase domain-containing protein</fullName>
    </recommendedName>
</protein>
<dbReference type="SUPFAM" id="SSF109604">
    <property type="entry name" value="HD-domain/PDEase-like"/>
    <property type="match status" value="1"/>
</dbReference>
<dbReference type="Proteomes" id="UP001153148">
    <property type="component" value="Unassembled WGS sequence"/>
</dbReference>
<dbReference type="PRINTS" id="PR00387">
    <property type="entry name" value="PDIESTERASE1"/>
</dbReference>
<proteinExistence type="predicted"/>
<comment type="caution">
    <text evidence="4">The sequence shown here is derived from an EMBL/GenBank/DDBJ whole genome shotgun (WGS) entry which is preliminary data.</text>
</comment>
<dbReference type="Pfam" id="PF00233">
    <property type="entry name" value="PDEase_I"/>
    <property type="match status" value="1"/>
</dbReference>
<accession>A0ABN7PQ71</accession>
<feature type="non-terminal residue" evidence="4">
    <location>
        <position position="93"/>
    </location>
</feature>
<dbReference type="InterPro" id="IPR036971">
    <property type="entry name" value="PDEase_catalytic_dom_sf"/>
</dbReference>
<evidence type="ECO:0000256" key="1">
    <source>
        <dbReference type="ARBA" id="ARBA00022723"/>
    </source>
</evidence>
<evidence type="ECO:0000313" key="4">
    <source>
        <dbReference type="EMBL" id="CAG2069290.1"/>
    </source>
</evidence>
<evidence type="ECO:0000256" key="2">
    <source>
        <dbReference type="ARBA" id="ARBA00022801"/>
    </source>
</evidence>
<organism evidence="4 5">
    <name type="scientific">Timema podura</name>
    <name type="common">Walking stick</name>
    <dbReference type="NCBI Taxonomy" id="61482"/>
    <lineage>
        <taxon>Eukaryota</taxon>
        <taxon>Metazoa</taxon>
        <taxon>Ecdysozoa</taxon>
        <taxon>Arthropoda</taxon>
        <taxon>Hexapoda</taxon>
        <taxon>Insecta</taxon>
        <taxon>Pterygota</taxon>
        <taxon>Neoptera</taxon>
        <taxon>Polyneoptera</taxon>
        <taxon>Phasmatodea</taxon>
        <taxon>Timematodea</taxon>
        <taxon>Timematoidea</taxon>
        <taxon>Timematidae</taxon>
        <taxon>Timema</taxon>
    </lineage>
</organism>
<name>A0ABN7PQ71_TIMPD</name>
<keyword evidence="5" id="KW-1185">Reference proteome</keyword>
<dbReference type="InterPro" id="IPR002073">
    <property type="entry name" value="PDEase_catalytic_dom"/>
</dbReference>
<evidence type="ECO:0000259" key="3">
    <source>
        <dbReference type="PROSITE" id="PS51845"/>
    </source>
</evidence>